<evidence type="ECO:0000313" key="4">
    <source>
        <dbReference type="Proteomes" id="UP000283269"/>
    </source>
</evidence>
<feature type="compositionally biased region" description="Low complexity" evidence="2">
    <location>
        <begin position="12"/>
        <end position="22"/>
    </location>
</feature>
<feature type="region of interest" description="Disordered" evidence="2">
    <location>
        <begin position="184"/>
        <end position="238"/>
    </location>
</feature>
<comment type="caution">
    <text evidence="3">The sequence shown here is derived from an EMBL/GenBank/DDBJ whole genome shotgun (WGS) entry which is preliminary data.</text>
</comment>
<feature type="compositionally biased region" description="Low complexity" evidence="2">
    <location>
        <begin position="485"/>
        <end position="505"/>
    </location>
</feature>
<sequence length="695" mass="75356">MYSTRSIHPRTSPSSSSSSPSSLWAHTHNRSIPPTCHPEHTCPICQMYGDHFDFGSFEARHAELRHVEDRKLQVEVELLKRELSAARDRVIALETAYDDLQMAYEGAVRSRTGSEGGGLNRERDEALHRSENSERRTSSAVAVGNGYDSDADSDSEWEVYPNTWIDNTPASLAIPVPVGSIGSTAGPGSGKGRALPLPTSIVTPASTSASASSPSSSWASSPESSPESSSESEPETPALTNASYEDALRYAELLEQCDYNVKSANAVWREWEAAARERRQGEDEVEVGGLSGDSEEEEEENPDSDWEWEPYDYDAYERLEISPSSVSSLESVSYSSAESIQILSPARTSNFAAPTVSNSVIPPHVEQHPHHSLHLPLSQTHPFPSPVFRDIQGDIIPDVYVDASSTGVGFCFCVPTHSASATAAVGPRPNMSSMTCYWLAWTWVRGHPSIPLGVSGQIVMSWAELIALELGVHVLRAMKYARGDPASSSSSSASAAYPTSASPSSHTAVPIPIPNHGRRRSRHRQPPTQFLTIHSDNTGVVTALAPAHHTWTPRHGLDAVVRRILGTCREEGVRLDVRWVPTQRNVADGPSKGRGVRPCVGVGVGVGGNAGDGGVRAPGGGGFVDEQQLEREWEMARGWMEWIESAPVPAHLEAFVQRPTGGVVDLHRLSVAGSSDGWVRDRRGRKRLHPYSNVL</sequence>
<feature type="compositionally biased region" description="Polar residues" evidence="2">
    <location>
        <begin position="1"/>
        <end position="11"/>
    </location>
</feature>
<feature type="region of interest" description="Disordered" evidence="2">
    <location>
        <begin position="484"/>
        <end position="525"/>
    </location>
</feature>
<gene>
    <name evidence="3" type="ORF">CVT25_007727</name>
</gene>
<protein>
    <submittedName>
        <fullName evidence="3">Uncharacterized protein</fullName>
    </submittedName>
</protein>
<dbReference type="InParanoid" id="A0A409XHU8"/>
<dbReference type="OrthoDB" id="3255824at2759"/>
<accession>A0A409XHU8</accession>
<evidence type="ECO:0000256" key="1">
    <source>
        <dbReference type="SAM" id="Coils"/>
    </source>
</evidence>
<organism evidence="3 4">
    <name type="scientific">Psilocybe cyanescens</name>
    <dbReference type="NCBI Taxonomy" id="93625"/>
    <lineage>
        <taxon>Eukaryota</taxon>
        <taxon>Fungi</taxon>
        <taxon>Dikarya</taxon>
        <taxon>Basidiomycota</taxon>
        <taxon>Agaricomycotina</taxon>
        <taxon>Agaricomycetes</taxon>
        <taxon>Agaricomycetidae</taxon>
        <taxon>Agaricales</taxon>
        <taxon>Agaricineae</taxon>
        <taxon>Strophariaceae</taxon>
        <taxon>Psilocybe</taxon>
    </lineage>
</organism>
<name>A0A409XHU8_PSICY</name>
<feature type="compositionally biased region" description="Basic residues" evidence="2">
    <location>
        <begin position="516"/>
        <end position="525"/>
    </location>
</feature>
<feature type="compositionally biased region" description="Basic and acidic residues" evidence="2">
    <location>
        <begin position="120"/>
        <end position="137"/>
    </location>
</feature>
<evidence type="ECO:0000313" key="3">
    <source>
        <dbReference type="EMBL" id="PPQ90326.1"/>
    </source>
</evidence>
<proteinExistence type="predicted"/>
<feature type="region of interest" description="Disordered" evidence="2">
    <location>
        <begin position="275"/>
        <end position="309"/>
    </location>
</feature>
<feature type="compositionally biased region" description="Acidic residues" evidence="2">
    <location>
        <begin position="293"/>
        <end position="309"/>
    </location>
</feature>
<dbReference type="EMBL" id="NHYD01001647">
    <property type="protein sequence ID" value="PPQ90326.1"/>
    <property type="molecule type" value="Genomic_DNA"/>
</dbReference>
<dbReference type="Proteomes" id="UP000283269">
    <property type="component" value="Unassembled WGS sequence"/>
</dbReference>
<feature type="coiled-coil region" evidence="1">
    <location>
        <begin position="69"/>
        <end position="96"/>
    </location>
</feature>
<reference evidence="3 4" key="1">
    <citation type="journal article" date="2018" name="Evol. Lett.">
        <title>Horizontal gene cluster transfer increased hallucinogenic mushroom diversity.</title>
        <authorList>
            <person name="Reynolds H.T."/>
            <person name="Vijayakumar V."/>
            <person name="Gluck-Thaler E."/>
            <person name="Korotkin H.B."/>
            <person name="Matheny P.B."/>
            <person name="Slot J.C."/>
        </authorList>
    </citation>
    <scope>NUCLEOTIDE SEQUENCE [LARGE SCALE GENOMIC DNA]</scope>
    <source>
        <strain evidence="3 4">2631</strain>
    </source>
</reference>
<dbReference type="AlphaFoldDB" id="A0A409XHU8"/>
<feature type="region of interest" description="Disordered" evidence="2">
    <location>
        <begin position="108"/>
        <end position="154"/>
    </location>
</feature>
<keyword evidence="4" id="KW-1185">Reference proteome</keyword>
<feature type="region of interest" description="Disordered" evidence="2">
    <location>
        <begin position="1"/>
        <end position="27"/>
    </location>
</feature>
<keyword evidence="1" id="KW-0175">Coiled coil</keyword>
<evidence type="ECO:0000256" key="2">
    <source>
        <dbReference type="SAM" id="MobiDB-lite"/>
    </source>
</evidence>
<feature type="compositionally biased region" description="Low complexity" evidence="2">
    <location>
        <begin position="203"/>
        <end position="238"/>
    </location>
</feature>